<proteinExistence type="predicted"/>
<accession>A0A0D2KUH0</accession>
<keyword evidence="4" id="KW-1185">Reference proteome</keyword>
<dbReference type="STRING" id="945553.A0A0D2KUH0"/>
<feature type="transmembrane region" description="Helical" evidence="1">
    <location>
        <begin position="125"/>
        <end position="149"/>
    </location>
</feature>
<name>A0A0D2KUH0_HYPSF</name>
<keyword evidence="1" id="KW-1133">Transmembrane helix</keyword>
<dbReference type="InterPro" id="IPR045340">
    <property type="entry name" value="DUF6533"/>
</dbReference>
<sequence>MAMNSIRALAPRGLQEDVFLRNIVCLSALVTLMWEYSLTLTDEYQYIWRGSINRVKVLYLFSRYSTLAIHASNIYIVFGPLSQTPVPRFACTAWFLLLTIGACLLLASIDALVMLRVYILYGQSMVVAVFLTALMFLQFGLVAMCTSRTLHVVPFSDTCDILQTPHDVVYIMGGVILTQVVLLFLTLAKRKVAFGASPLVHMVVHDGARVFVLIVSLWMTIIPYSLFMQVSKPHIIFVWPITLMSIATCRLIMHMQKLPLEVLSSSSSNLTDLTDTVVLTTYLASLESFHAATILSSSAETPIRASLSSSRYCSHPALQQTGVSNLSNTAGFQRPTSYPYLSEDP</sequence>
<gene>
    <name evidence="3" type="ORF">HYPSUDRAFT_45466</name>
</gene>
<evidence type="ECO:0000256" key="1">
    <source>
        <dbReference type="SAM" id="Phobius"/>
    </source>
</evidence>
<feature type="transmembrane region" description="Helical" evidence="1">
    <location>
        <begin position="57"/>
        <end position="78"/>
    </location>
</feature>
<reference evidence="4" key="1">
    <citation type="submission" date="2014-04" db="EMBL/GenBank/DDBJ databases">
        <title>Evolutionary Origins and Diversification of the Mycorrhizal Mutualists.</title>
        <authorList>
            <consortium name="DOE Joint Genome Institute"/>
            <consortium name="Mycorrhizal Genomics Consortium"/>
            <person name="Kohler A."/>
            <person name="Kuo A."/>
            <person name="Nagy L.G."/>
            <person name="Floudas D."/>
            <person name="Copeland A."/>
            <person name="Barry K.W."/>
            <person name="Cichocki N."/>
            <person name="Veneault-Fourrey C."/>
            <person name="LaButti K."/>
            <person name="Lindquist E.A."/>
            <person name="Lipzen A."/>
            <person name="Lundell T."/>
            <person name="Morin E."/>
            <person name="Murat C."/>
            <person name="Riley R."/>
            <person name="Ohm R."/>
            <person name="Sun H."/>
            <person name="Tunlid A."/>
            <person name="Henrissat B."/>
            <person name="Grigoriev I.V."/>
            <person name="Hibbett D.S."/>
            <person name="Martin F."/>
        </authorList>
    </citation>
    <scope>NUCLEOTIDE SEQUENCE [LARGE SCALE GENOMIC DNA]</scope>
    <source>
        <strain evidence="4">FD-334 SS-4</strain>
    </source>
</reference>
<dbReference type="Pfam" id="PF20151">
    <property type="entry name" value="DUF6533"/>
    <property type="match status" value="1"/>
</dbReference>
<feature type="transmembrane region" description="Helical" evidence="1">
    <location>
        <begin position="208"/>
        <end position="227"/>
    </location>
</feature>
<evidence type="ECO:0000313" key="4">
    <source>
        <dbReference type="Proteomes" id="UP000054270"/>
    </source>
</evidence>
<keyword evidence="1" id="KW-0472">Membrane</keyword>
<feature type="transmembrane region" description="Helical" evidence="1">
    <location>
        <begin position="169"/>
        <end position="188"/>
    </location>
</feature>
<feature type="domain" description="DUF6533" evidence="2">
    <location>
        <begin position="24"/>
        <end position="67"/>
    </location>
</feature>
<dbReference type="Proteomes" id="UP000054270">
    <property type="component" value="Unassembled WGS sequence"/>
</dbReference>
<feature type="transmembrane region" description="Helical" evidence="1">
    <location>
        <begin position="233"/>
        <end position="253"/>
    </location>
</feature>
<dbReference type="EMBL" id="KN817591">
    <property type="protein sequence ID" value="KJA18287.1"/>
    <property type="molecule type" value="Genomic_DNA"/>
</dbReference>
<dbReference type="AlphaFoldDB" id="A0A0D2KUH0"/>
<keyword evidence="1" id="KW-0812">Transmembrane</keyword>
<organism evidence="3 4">
    <name type="scientific">Hypholoma sublateritium (strain FD-334 SS-4)</name>
    <dbReference type="NCBI Taxonomy" id="945553"/>
    <lineage>
        <taxon>Eukaryota</taxon>
        <taxon>Fungi</taxon>
        <taxon>Dikarya</taxon>
        <taxon>Basidiomycota</taxon>
        <taxon>Agaricomycotina</taxon>
        <taxon>Agaricomycetes</taxon>
        <taxon>Agaricomycetidae</taxon>
        <taxon>Agaricales</taxon>
        <taxon>Agaricineae</taxon>
        <taxon>Strophariaceae</taxon>
        <taxon>Hypholoma</taxon>
    </lineage>
</organism>
<dbReference type="OMA" id="ICVLHIS"/>
<evidence type="ECO:0000259" key="2">
    <source>
        <dbReference type="Pfam" id="PF20151"/>
    </source>
</evidence>
<evidence type="ECO:0000313" key="3">
    <source>
        <dbReference type="EMBL" id="KJA18287.1"/>
    </source>
</evidence>
<feature type="transmembrane region" description="Helical" evidence="1">
    <location>
        <begin position="93"/>
        <end position="113"/>
    </location>
</feature>
<dbReference type="OrthoDB" id="3206101at2759"/>
<protein>
    <recommendedName>
        <fullName evidence="2">DUF6533 domain-containing protein</fullName>
    </recommendedName>
</protein>